<dbReference type="AlphaFoldDB" id="A0A552WSG2"/>
<dbReference type="SMART" id="SM00044">
    <property type="entry name" value="CYCc"/>
    <property type="match status" value="1"/>
</dbReference>
<name>A0A552WSG2_9MICO</name>
<protein>
    <submittedName>
        <fullName evidence="2">Adenylate/guanylate cyclase domain-containing protein</fullName>
    </submittedName>
</protein>
<dbReference type="InterPro" id="IPR000073">
    <property type="entry name" value="AB_hydrolase_1"/>
</dbReference>
<dbReference type="InterPro" id="IPR029058">
    <property type="entry name" value="AB_hydrolase_fold"/>
</dbReference>
<dbReference type="Gene3D" id="3.30.70.1230">
    <property type="entry name" value="Nucleotide cyclase"/>
    <property type="match status" value="1"/>
</dbReference>
<dbReference type="RefSeq" id="WP_143418069.1">
    <property type="nucleotide sequence ID" value="NZ_VJXR01000018.1"/>
</dbReference>
<dbReference type="PANTHER" id="PTHR43433">
    <property type="entry name" value="HYDROLASE, ALPHA/BETA FOLD FAMILY PROTEIN"/>
    <property type="match status" value="1"/>
</dbReference>
<dbReference type="GO" id="GO:0009190">
    <property type="term" value="P:cyclic nucleotide biosynthetic process"/>
    <property type="evidence" value="ECO:0007669"/>
    <property type="project" value="InterPro"/>
</dbReference>
<dbReference type="Gene3D" id="3.40.50.1820">
    <property type="entry name" value="alpha/beta hydrolase"/>
    <property type="match status" value="1"/>
</dbReference>
<dbReference type="PROSITE" id="PS50125">
    <property type="entry name" value="GUANYLATE_CYCLASE_2"/>
    <property type="match status" value="1"/>
</dbReference>
<dbReference type="SUPFAM" id="SSF55073">
    <property type="entry name" value="Nucleotide cyclase"/>
    <property type="match status" value="1"/>
</dbReference>
<dbReference type="Pfam" id="PF00561">
    <property type="entry name" value="Abhydrolase_1"/>
    <property type="match status" value="1"/>
</dbReference>
<reference evidence="2 3" key="1">
    <citation type="submission" date="2019-07" db="EMBL/GenBank/DDBJ databases">
        <title>Georgenia wutianyii sp. nov. and Georgenia *** sp. nov. isolated from plateau pika (Ochotona curzoniae) in the Qinghai-Tibet plateau of China.</title>
        <authorList>
            <person name="Tian Z."/>
        </authorList>
    </citation>
    <scope>NUCLEOTIDE SEQUENCE [LARGE SCALE GENOMIC DNA]</scope>
    <source>
        <strain evidence="2 3">Z446</strain>
    </source>
</reference>
<comment type="caution">
    <text evidence="2">The sequence shown here is derived from an EMBL/GenBank/DDBJ whole genome shotgun (WGS) entry which is preliminary data.</text>
</comment>
<feature type="domain" description="Guanylate cyclase" evidence="1">
    <location>
        <begin position="281"/>
        <end position="388"/>
    </location>
</feature>
<evidence type="ECO:0000259" key="1">
    <source>
        <dbReference type="PROSITE" id="PS50125"/>
    </source>
</evidence>
<dbReference type="GO" id="GO:0004016">
    <property type="term" value="F:adenylate cyclase activity"/>
    <property type="evidence" value="ECO:0007669"/>
    <property type="project" value="UniProtKB-ARBA"/>
</dbReference>
<accession>A0A552WSG2</accession>
<keyword evidence="3" id="KW-1185">Reference proteome</keyword>
<dbReference type="SUPFAM" id="SSF53474">
    <property type="entry name" value="alpha/beta-Hydrolases"/>
    <property type="match status" value="1"/>
</dbReference>
<dbReference type="PANTHER" id="PTHR43433:SF8">
    <property type="entry name" value="BIFUNCTIONAL LIPASE_ADENYLATE CYCLASE LIPJ"/>
    <property type="match status" value="1"/>
</dbReference>
<proteinExistence type="predicted"/>
<organism evidence="2 3">
    <name type="scientific">Georgenia yuyongxinii</name>
    <dbReference type="NCBI Taxonomy" id="2589797"/>
    <lineage>
        <taxon>Bacteria</taxon>
        <taxon>Bacillati</taxon>
        <taxon>Actinomycetota</taxon>
        <taxon>Actinomycetes</taxon>
        <taxon>Micrococcales</taxon>
        <taxon>Bogoriellaceae</taxon>
        <taxon>Georgenia</taxon>
    </lineage>
</organism>
<dbReference type="InterPro" id="IPR001054">
    <property type="entry name" value="A/G_cyclase"/>
</dbReference>
<dbReference type="InterPro" id="IPR050471">
    <property type="entry name" value="AB_hydrolase"/>
</dbReference>
<dbReference type="CDD" id="cd07302">
    <property type="entry name" value="CHD"/>
    <property type="match status" value="1"/>
</dbReference>
<evidence type="ECO:0000313" key="2">
    <source>
        <dbReference type="EMBL" id="TRW45770.1"/>
    </source>
</evidence>
<dbReference type="InterPro" id="IPR029787">
    <property type="entry name" value="Nucleotide_cyclase"/>
</dbReference>
<gene>
    <name evidence="2" type="ORF">FJ693_08340</name>
</gene>
<dbReference type="Pfam" id="PF00211">
    <property type="entry name" value="Guanylate_cyc"/>
    <property type="match status" value="1"/>
</dbReference>
<dbReference type="Proteomes" id="UP000318693">
    <property type="component" value="Unassembled WGS sequence"/>
</dbReference>
<dbReference type="GO" id="GO:0035556">
    <property type="term" value="P:intracellular signal transduction"/>
    <property type="evidence" value="ECO:0007669"/>
    <property type="project" value="InterPro"/>
</dbReference>
<sequence length="435" mass="45858">MRPDTRFASSGDLYIAYQVVGGGERDIVQSFGGPTHLEALWEIPEIAGTVEQLAHLGRVIVYDKRGAGLSDRPPTVVTLQERAADLVAVMDAAGSEQAVLVGSADGAAASLAAAALYPDRVSGVVASQVLASFLADAEHPWGMQPDAAEMLQNARWGEAGSLSLIGFAPDPRLADGWRRWERMAATPAAALWSLRSMMAIDLRPYLSRIHVPVLILRPEEDFLVDPAGVTWLAEHLPDARVVDVPGRIGSAILPGGPMLDEIEEFVVGTRTSATTERALRVVLVTDLVGSTTLLDRLGEDGWRRLLGSHRAVVRAALARYGGTEIDTAGDGFLATFELPTHALRCAQEIRDVSAGHGVAVRLGIDAGEVSVLPDGIAGLAVHSAARVAGHAGGGEVLVTETVLALATGNHAPCDPIGSRVLKGIPGRRHLYRLGA</sequence>
<evidence type="ECO:0000313" key="3">
    <source>
        <dbReference type="Proteomes" id="UP000318693"/>
    </source>
</evidence>
<dbReference type="EMBL" id="VJXR01000018">
    <property type="protein sequence ID" value="TRW45770.1"/>
    <property type="molecule type" value="Genomic_DNA"/>
</dbReference>